<evidence type="ECO:0000313" key="4">
    <source>
        <dbReference type="Proteomes" id="UP001299970"/>
    </source>
</evidence>
<name>A0ABS9T8L2_9PSEU</name>
<keyword evidence="4" id="KW-1185">Reference proteome</keyword>
<dbReference type="InterPro" id="IPR018649">
    <property type="entry name" value="SHOCT"/>
</dbReference>
<evidence type="ECO:0000313" key="3">
    <source>
        <dbReference type="EMBL" id="MCH6164872.1"/>
    </source>
</evidence>
<gene>
    <name evidence="3" type="ORF">MMF94_04170</name>
</gene>
<feature type="region of interest" description="Disordered" evidence="1">
    <location>
        <begin position="31"/>
        <end position="80"/>
    </location>
</feature>
<feature type="domain" description="SHOCT" evidence="2">
    <location>
        <begin position="80"/>
        <end position="107"/>
    </location>
</feature>
<sequence>MRGRIGRPGLLGTMARTAVIAGTATAVSGGVRRRADARAQAQQDQQATQADQASAQAELASTPAAPPTPAPAGGGDDLMSQLQRLADMKTAGVLDDAEFAAAKAKLLGS</sequence>
<evidence type="ECO:0000256" key="1">
    <source>
        <dbReference type="SAM" id="MobiDB-lite"/>
    </source>
</evidence>
<evidence type="ECO:0000259" key="2">
    <source>
        <dbReference type="Pfam" id="PF09851"/>
    </source>
</evidence>
<feature type="compositionally biased region" description="Low complexity" evidence="1">
    <location>
        <begin position="38"/>
        <end position="63"/>
    </location>
</feature>
<dbReference type="RefSeq" id="WP_241034893.1">
    <property type="nucleotide sequence ID" value="NZ_BAAAJF010000009.1"/>
</dbReference>
<reference evidence="3 4" key="1">
    <citation type="submission" date="2022-03" db="EMBL/GenBank/DDBJ databases">
        <title>Pseudonocardia alaer sp. nov., a novel actinomycete isolated from reed forest soil.</title>
        <authorList>
            <person name="Wang L."/>
        </authorList>
    </citation>
    <scope>NUCLEOTIDE SEQUENCE [LARGE SCALE GENOMIC DNA]</scope>
    <source>
        <strain evidence="3 4">Y-16303</strain>
    </source>
</reference>
<protein>
    <submittedName>
        <fullName evidence="3">SHOCT domain-containing protein</fullName>
    </submittedName>
</protein>
<organism evidence="3 4">
    <name type="scientific">Pseudonocardia alaniniphila</name>
    <dbReference type="NCBI Taxonomy" id="75291"/>
    <lineage>
        <taxon>Bacteria</taxon>
        <taxon>Bacillati</taxon>
        <taxon>Actinomycetota</taxon>
        <taxon>Actinomycetes</taxon>
        <taxon>Pseudonocardiales</taxon>
        <taxon>Pseudonocardiaceae</taxon>
        <taxon>Pseudonocardia</taxon>
    </lineage>
</organism>
<comment type="caution">
    <text evidence="3">The sequence shown here is derived from an EMBL/GenBank/DDBJ whole genome shotgun (WGS) entry which is preliminary data.</text>
</comment>
<accession>A0ABS9T8L2</accession>
<dbReference type="EMBL" id="JAKXMK010000003">
    <property type="protein sequence ID" value="MCH6164872.1"/>
    <property type="molecule type" value="Genomic_DNA"/>
</dbReference>
<dbReference type="Proteomes" id="UP001299970">
    <property type="component" value="Unassembled WGS sequence"/>
</dbReference>
<dbReference type="Pfam" id="PF09851">
    <property type="entry name" value="SHOCT"/>
    <property type="match status" value="1"/>
</dbReference>
<proteinExistence type="predicted"/>